<gene>
    <name evidence="2" type="ORF">NON19_29420</name>
</gene>
<accession>A0ABT1PN90</accession>
<dbReference type="PANTHER" id="PTHR33169">
    <property type="entry name" value="PADR-FAMILY TRANSCRIPTIONAL REGULATOR"/>
    <property type="match status" value="1"/>
</dbReference>
<feature type="domain" description="Transcription regulator PadR N-terminal" evidence="1">
    <location>
        <begin position="22"/>
        <end position="93"/>
    </location>
</feature>
<dbReference type="Proteomes" id="UP001206206">
    <property type="component" value="Unassembled WGS sequence"/>
</dbReference>
<comment type="caution">
    <text evidence="2">The sequence shown here is derived from an EMBL/GenBank/DDBJ whole genome shotgun (WGS) entry which is preliminary data.</text>
</comment>
<dbReference type="InterPro" id="IPR036388">
    <property type="entry name" value="WH-like_DNA-bd_sf"/>
</dbReference>
<reference evidence="2 3" key="1">
    <citation type="submission" date="2022-06" db="EMBL/GenBank/DDBJ databases">
        <title>Draft genome sequence of type strain Streptomyces rubrisoli DSM 42083.</title>
        <authorList>
            <person name="Duangmal K."/>
            <person name="Klaysubun C."/>
        </authorList>
    </citation>
    <scope>NUCLEOTIDE SEQUENCE [LARGE SCALE GENOMIC DNA]</scope>
    <source>
        <strain evidence="2 3">DSM 42083</strain>
    </source>
</reference>
<evidence type="ECO:0000313" key="3">
    <source>
        <dbReference type="Proteomes" id="UP001206206"/>
    </source>
</evidence>
<dbReference type="Pfam" id="PF03551">
    <property type="entry name" value="PadR"/>
    <property type="match status" value="1"/>
</dbReference>
<dbReference type="InterPro" id="IPR036390">
    <property type="entry name" value="WH_DNA-bd_sf"/>
</dbReference>
<dbReference type="SUPFAM" id="SSF46785">
    <property type="entry name" value="Winged helix' DNA-binding domain"/>
    <property type="match status" value="1"/>
</dbReference>
<evidence type="ECO:0000259" key="1">
    <source>
        <dbReference type="Pfam" id="PF03551"/>
    </source>
</evidence>
<keyword evidence="3" id="KW-1185">Reference proteome</keyword>
<name>A0ABT1PN90_9ACTN</name>
<organism evidence="2 3">
    <name type="scientific">Streptantibioticus rubrisoli</name>
    <dbReference type="NCBI Taxonomy" id="1387313"/>
    <lineage>
        <taxon>Bacteria</taxon>
        <taxon>Bacillati</taxon>
        <taxon>Actinomycetota</taxon>
        <taxon>Actinomycetes</taxon>
        <taxon>Kitasatosporales</taxon>
        <taxon>Streptomycetaceae</taxon>
        <taxon>Streptantibioticus</taxon>
    </lineage>
</organism>
<proteinExistence type="predicted"/>
<dbReference type="PANTHER" id="PTHR33169:SF14">
    <property type="entry name" value="TRANSCRIPTIONAL REGULATOR RV3488"/>
    <property type="match status" value="1"/>
</dbReference>
<protein>
    <submittedName>
        <fullName evidence="2">PadR family transcriptional regulator</fullName>
    </submittedName>
</protein>
<dbReference type="Gene3D" id="1.10.10.10">
    <property type="entry name" value="Winged helix-like DNA-binding domain superfamily/Winged helix DNA-binding domain"/>
    <property type="match status" value="1"/>
</dbReference>
<dbReference type="EMBL" id="JANFNH010000054">
    <property type="protein sequence ID" value="MCQ4046053.1"/>
    <property type="molecule type" value="Genomic_DNA"/>
</dbReference>
<evidence type="ECO:0000313" key="2">
    <source>
        <dbReference type="EMBL" id="MCQ4046053.1"/>
    </source>
</evidence>
<dbReference type="InterPro" id="IPR052509">
    <property type="entry name" value="Metal_resp_DNA-bind_regulator"/>
</dbReference>
<dbReference type="InterPro" id="IPR005149">
    <property type="entry name" value="Tscrpt_reg_PadR_N"/>
</dbReference>
<sequence>MDPSGGRSELAQLRRGVLQFCVMTLLRDGEKYGFELVRELRDAQGLVASEGTIYPLLARLRNKGLVNSFWRESESGPPRRYYTLTTAGSRALRQFTADWVSFRTAVDHLLDLEENHL</sequence>